<evidence type="ECO:0000313" key="3">
    <source>
        <dbReference type="Proteomes" id="UP000265515"/>
    </source>
</evidence>
<reference evidence="2 3" key="1">
    <citation type="journal article" date="2018" name="Cell">
        <title>The Chara Genome: Secondary Complexity and Implications for Plant Terrestrialization.</title>
        <authorList>
            <person name="Nishiyama T."/>
            <person name="Sakayama H."/>
            <person name="Vries J.D."/>
            <person name="Buschmann H."/>
            <person name="Saint-Marcoux D."/>
            <person name="Ullrich K.K."/>
            <person name="Haas F.B."/>
            <person name="Vanderstraeten L."/>
            <person name="Becker D."/>
            <person name="Lang D."/>
            <person name="Vosolsobe S."/>
            <person name="Rombauts S."/>
            <person name="Wilhelmsson P.K.I."/>
            <person name="Janitza P."/>
            <person name="Kern R."/>
            <person name="Heyl A."/>
            <person name="Rumpler F."/>
            <person name="Villalobos L.I.A.C."/>
            <person name="Clay J.M."/>
            <person name="Skokan R."/>
            <person name="Toyoda A."/>
            <person name="Suzuki Y."/>
            <person name="Kagoshima H."/>
            <person name="Schijlen E."/>
            <person name="Tajeshwar N."/>
            <person name="Catarino B."/>
            <person name="Hetherington A.J."/>
            <person name="Saltykova A."/>
            <person name="Bonnot C."/>
            <person name="Breuninger H."/>
            <person name="Symeonidi A."/>
            <person name="Radhakrishnan G.V."/>
            <person name="Van Nieuwerburgh F."/>
            <person name="Deforce D."/>
            <person name="Chang C."/>
            <person name="Karol K.G."/>
            <person name="Hedrich R."/>
            <person name="Ulvskov P."/>
            <person name="Glockner G."/>
            <person name="Delwiche C.F."/>
            <person name="Petrasek J."/>
            <person name="Van de Peer Y."/>
            <person name="Friml J."/>
            <person name="Beilby M."/>
            <person name="Dolan L."/>
            <person name="Kohara Y."/>
            <person name="Sugano S."/>
            <person name="Fujiyama A."/>
            <person name="Delaux P.-M."/>
            <person name="Quint M."/>
            <person name="TheiBen G."/>
            <person name="Hagemann M."/>
            <person name="Harholt J."/>
            <person name="Dunand C."/>
            <person name="Zachgo S."/>
            <person name="Langdale J."/>
            <person name="Maumus F."/>
            <person name="Straeten D.V.D."/>
            <person name="Gould S.B."/>
            <person name="Rensing S.A."/>
        </authorList>
    </citation>
    <scope>NUCLEOTIDE SEQUENCE [LARGE SCALE GENOMIC DNA]</scope>
    <source>
        <strain evidence="2 3">S276</strain>
    </source>
</reference>
<feature type="compositionally biased region" description="Low complexity" evidence="1">
    <location>
        <begin position="100"/>
        <end position="110"/>
    </location>
</feature>
<evidence type="ECO:0000313" key="2">
    <source>
        <dbReference type="EMBL" id="GBG93504.1"/>
    </source>
</evidence>
<comment type="caution">
    <text evidence="2">The sequence shown here is derived from an EMBL/GenBank/DDBJ whole genome shotgun (WGS) entry which is preliminary data.</text>
</comment>
<protein>
    <submittedName>
        <fullName evidence="2">Uncharacterized protein</fullName>
    </submittedName>
</protein>
<dbReference type="Gramene" id="GBG93504">
    <property type="protein sequence ID" value="GBG93504"/>
    <property type="gene ID" value="CBR_g72255"/>
</dbReference>
<sequence length="161" mass="16148">MNRLGAGPFKKKARDALVEHLSVMNPERSLSNVSAYADQKLHEMYNDKMLEFRASFYTLETTPSRGIDWRMPQPLSGGQHPGSGGGGDEGDGGGDGGDGSQFAGKGSGETSSEEKASSGKGSGGKGSGGKGSGGKGLGGKGSGGSVERPGVPSIGKLTATA</sequence>
<accession>A0A388MG33</accession>
<dbReference type="AlphaFoldDB" id="A0A388MG33"/>
<name>A0A388MG33_CHABU</name>
<feature type="region of interest" description="Disordered" evidence="1">
    <location>
        <begin position="63"/>
        <end position="161"/>
    </location>
</feature>
<proteinExistence type="predicted"/>
<feature type="compositionally biased region" description="Gly residues" evidence="1">
    <location>
        <begin position="79"/>
        <end position="99"/>
    </location>
</feature>
<dbReference type="EMBL" id="BFEA01002057">
    <property type="protein sequence ID" value="GBG93504.1"/>
    <property type="molecule type" value="Genomic_DNA"/>
</dbReference>
<gene>
    <name evidence="2" type="ORF">CBR_g72255</name>
</gene>
<organism evidence="2 3">
    <name type="scientific">Chara braunii</name>
    <name type="common">Braun's stonewort</name>
    <dbReference type="NCBI Taxonomy" id="69332"/>
    <lineage>
        <taxon>Eukaryota</taxon>
        <taxon>Viridiplantae</taxon>
        <taxon>Streptophyta</taxon>
        <taxon>Charophyceae</taxon>
        <taxon>Charales</taxon>
        <taxon>Characeae</taxon>
        <taxon>Chara</taxon>
    </lineage>
</organism>
<evidence type="ECO:0000256" key="1">
    <source>
        <dbReference type="SAM" id="MobiDB-lite"/>
    </source>
</evidence>
<keyword evidence="3" id="KW-1185">Reference proteome</keyword>
<feature type="compositionally biased region" description="Gly residues" evidence="1">
    <location>
        <begin position="120"/>
        <end position="144"/>
    </location>
</feature>
<dbReference type="Proteomes" id="UP000265515">
    <property type="component" value="Unassembled WGS sequence"/>
</dbReference>